<keyword evidence="8" id="KW-1185">Reference proteome</keyword>
<evidence type="ECO:0000256" key="4">
    <source>
        <dbReference type="ARBA" id="ARBA00023125"/>
    </source>
</evidence>
<dbReference type="InterPro" id="IPR001207">
    <property type="entry name" value="Transposase_mutator"/>
</dbReference>
<keyword evidence="6" id="KW-0814">Transposable element</keyword>
<name>A0ABU8XY91_9PROT</name>
<accession>A0ABU8XY91</accession>
<evidence type="ECO:0000256" key="3">
    <source>
        <dbReference type="ARBA" id="ARBA00022578"/>
    </source>
</evidence>
<reference evidence="7 8" key="1">
    <citation type="submission" date="2024-01" db="EMBL/GenBank/DDBJ databases">
        <title>Multi-omics insights into the function and evolution of sodium benzoate biodegradation pathways in Benzoatithermus flavus gen. nov., sp. nov. from hot spring.</title>
        <authorList>
            <person name="Hu C.-J."/>
            <person name="Li W.-J."/>
        </authorList>
    </citation>
    <scope>NUCLEOTIDE SEQUENCE [LARGE SCALE GENOMIC DNA]</scope>
    <source>
        <strain evidence="7 8">SYSU G07066</strain>
    </source>
</reference>
<dbReference type="PANTHER" id="PTHR33217:SF7">
    <property type="entry name" value="TRANSPOSASE FOR INSERTION SEQUENCE ELEMENT IS1081"/>
    <property type="match status" value="1"/>
</dbReference>
<sequence>MLPSPSVTSPGIGCSISTSTASASGCGPACREAVLVAWGIGADGREVLPHLMVGSQEDTETVRAFFQDMRGCGLGDPLVVVSDGAPGIIRAIEECFPCSARQRCLAHRMRNLAVEVPADPRPEFEALVTARYQAPSRAIARDLAAGIRADHATLVPSAVACFEDDFEAGIAHLRLPVIHRRATRTTNLLERWFVVPRDTVRRDTPRAGRRPARR</sequence>
<evidence type="ECO:0000256" key="6">
    <source>
        <dbReference type="RuleBase" id="RU365089"/>
    </source>
</evidence>
<protein>
    <recommendedName>
        <fullName evidence="6">Mutator family transposase</fullName>
    </recommendedName>
</protein>
<evidence type="ECO:0000313" key="8">
    <source>
        <dbReference type="Proteomes" id="UP001375743"/>
    </source>
</evidence>
<keyword evidence="3 6" id="KW-0815">Transposition</keyword>
<proteinExistence type="inferred from homology"/>
<organism evidence="7 8">
    <name type="scientific">Benzoatithermus flavus</name>
    <dbReference type="NCBI Taxonomy" id="3108223"/>
    <lineage>
        <taxon>Bacteria</taxon>
        <taxon>Pseudomonadati</taxon>
        <taxon>Pseudomonadota</taxon>
        <taxon>Alphaproteobacteria</taxon>
        <taxon>Geminicoccales</taxon>
        <taxon>Geminicoccaceae</taxon>
        <taxon>Benzoatithermus</taxon>
    </lineage>
</organism>
<evidence type="ECO:0000313" key="7">
    <source>
        <dbReference type="EMBL" id="MEK0086183.1"/>
    </source>
</evidence>
<dbReference type="Pfam" id="PF00872">
    <property type="entry name" value="Transposase_mut"/>
    <property type="match status" value="1"/>
</dbReference>
<gene>
    <name evidence="7" type="ORF">U1T56_23830</name>
</gene>
<comment type="similarity">
    <text evidence="2 6">Belongs to the transposase mutator family.</text>
</comment>
<keyword evidence="5 6" id="KW-0233">DNA recombination</keyword>
<evidence type="ECO:0000256" key="2">
    <source>
        <dbReference type="ARBA" id="ARBA00010961"/>
    </source>
</evidence>
<evidence type="ECO:0000256" key="1">
    <source>
        <dbReference type="ARBA" id="ARBA00002190"/>
    </source>
</evidence>
<keyword evidence="4 6" id="KW-0238">DNA-binding</keyword>
<dbReference type="PANTHER" id="PTHR33217">
    <property type="entry name" value="TRANSPOSASE FOR INSERTION SEQUENCE ELEMENT IS1081"/>
    <property type="match status" value="1"/>
</dbReference>
<evidence type="ECO:0000256" key="5">
    <source>
        <dbReference type="ARBA" id="ARBA00023172"/>
    </source>
</evidence>
<dbReference type="Proteomes" id="UP001375743">
    <property type="component" value="Unassembled WGS sequence"/>
</dbReference>
<comment type="function">
    <text evidence="1 6">Required for the transposition of the insertion element.</text>
</comment>
<comment type="caution">
    <text evidence="7">The sequence shown here is derived from an EMBL/GenBank/DDBJ whole genome shotgun (WGS) entry which is preliminary data.</text>
</comment>
<dbReference type="EMBL" id="JBBLZC010000058">
    <property type="protein sequence ID" value="MEK0086183.1"/>
    <property type="molecule type" value="Genomic_DNA"/>
</dbReference>